<evidence type="ECO:0000256" key="1">
    <source>
        <dbReference type="SAM" id="Phobius"/>
    </source>
</evidence>
<sequence>MLLILIIIYLFHGSIQASPIPKFSLDTSPRDINPSNQCFCPSQQRSVWNILWSCLSTIFACTWVSVHPNILPAGEKWWKRIGRRLELMIWGILAPEMIVYWAMKQWIGARKLEAKYRRLGWTRTHGYFVQMGGFTLYKGEESQGVFLHKRLAKLLEEGLIELPKITEAEIEDRSKGDGLSKALALGQSTWFFMQCIARPFQGLMIIELELATMGFVVVNFAIYFLWWRKPLNVQCSMPVCLLDKPKIIPEKVDSESVEQPRVSFIEAMRSHLICFWASIKFPSASSMWAAAKETLIIIFIATISLVPAIFIIVFGSLLSAPPRLSSIFAPDQQEDEERVSVPTFYSIHDEGTVDDLTPFVATIIASIFGGVHCAGWFFTYPSHAEELIWRICSTFTAALPWPMIATKLLYDREEEDGDIVSCSCLSVILLIPVMIVCAMAYVVARLLLLGEALAALRFLPPEARAVVQWVEFLPHI</sequence>
<reference evidence="3 4" key="1">
    <citation type="journal article" date="2018" name="Evol. Lett.">
        <title>Horizontal gene cluster transfer increased hallucinogenic mushroom diversity.</title>
        <authorList>
            <person name="Reynolds H.T."/>
            <person name="Vijayakumar V."/>
            <person name="Gluck-Thaler E."/>
            <person name="Korotkin H.B."/>
            <person name="Matheny P.B."/>
            <person name="Slot J.C."/>
        </authorList>
    </citation>
    <scope>NUCLEOTIDE SEQUENCE [LARGE SCALE GENOMIC DNA]</scope>
    <source>
        <strain evidence="3 4">SRW20</strain>
    </source>
</reference>
<evidence type="ECO:0000313" key="4">
    <source>
        <dbReference type="Proteomes" id="UP000284706"/>
    </source>
</evidence>
<evidence type="ECO:0000256" key="2">
    <source>
        <dbReference type="SAM" id="SignalP"/>
    </source>
</evidence>
<keyword evidence="1" id="KW-1133">Transmembrane helix</keyword>
<dbReference type="InParanoid" id="A0A409Y1Z2"/>
<proteinExistence type="predicted"/>
<evidence type="ECO:0000313" key="3">
    <source>
        <dbReference type="EMBL" id="PPQ97035.1"/>
    </source>
</evidence>
<feature type="transmembrane region" description="Helical" evidence="1">
    <location>
        <begin position="387"/>
        <end position="405"/>
    </location>
</feature>
<dbReference type="OrthoDB" id="9451547at2759"/>
<feature type="transmembrane region" description="Helical" evidence="1">
    <location>
        <begin position="359"/>
        <end position="380"/>
    </location>
</feature>
<feature type="signal peptide" evidence="2">
    <location>
        <begin position="1"/>
        <end position="17"/>
    </location>
</feature>
<dbReference type="Proteomes" id="UP000284706">
    <property type="component" value="Unassembled WGS sequence"/>
</dbReference>
<dbReference type="PANTHER" id="PTHR35043:SF7">
    <property type="entry name" value="TRANSCRIPTION FACTOR DOMAIN-CONTAINING PROTEIN"/>
    <property type="match status" value="1"/>
</dbReference>
<feature type="transmembrane region" description="Helical" evidence="1">
    <location>
        <begin position="425"/>
        <end position="448"/>
    </location>
</feature>
<keyword evidence="1" id="KW-0812">Transmembrane</keyword>
<feature type="chain" id="PRO_5019412687" evidence="2">
    <location>
        <begin position="18"/>
        <end position="476"/>
    </location>
</feature>
<protein>
    <submittedName>
        <fullName evidence="3">Uncharacterized protein</fullName>
    </submittedName>
</protein>
<dbReference type="AlphaFoldDB" id="A0A409Y1Z2"/>
<feature type="transmembrane region" description="Helical" evidence="1">
    <location>
        <begin position="210"/>
        <end position="227"/>
    </location>
</feature>
<keyword evidence="4" id="KW-1185">Reference proteome</keyword>
<dbReference type="EMBL" id="NHYE01001297">
    <property type="protein sequence ID" value="PPQ97035.1"/>
    <property type="molecule type" value="Genomic_DNA"/>
</dbReference>
<keyword evidence="1" id="KW-0472">Membrane</keyword>
<feature type="transmembrane region" description="Helical" evidence="1">
    <location>
        <begin position="295"/>
        <end position="318"/>
    </location>
</feature>
<dbReference type="STRING" id="231916.A0A409Y1Z2"/>
<name>A0A409Y1Z2_9AGAR</name>
<gene>
    <name evidence="3" type="ORF">CVT26_001293</name>
</gene>
<comment type="caution">
    <text evidence="3">The sequence shown here is derived from an EMBL/GenBank/DDBJ whole genome shotgun (WGS) entry which is preliminary data.</text>
</comment>
<accession>A0A409Y1Z2</accession>
<keyword evidence="2" id="KW-0732">Signal</keyword>
<organism evidence="3 4">
    <name type="scientific">Gymnopilus dilepis</name>
    <dbReference type="NCBI Taxonomy" id="231916"/>
    <lineage>
        <taxon>Eukaryota</taxon>
        <taxon>Fungi</taxon>
        <taxon>Dikarya</taxon>
        <taxon>Basidiomycota</taxon>
        <taxon>Agaricomycotina</taxon>
        <taxon>Agaricomycetes</taxon>
        <taxon>Agaricomycetidae</taxon>
        <taxon>Agaricales</taxon>
        <taxon>Agaricineae</taxon>
        <taxon>Hymenogastraceae</taxon>
        <taxon>Gymnopilus</taxon>
    </lineage>
</organism>
<dbReference type="PANTHER" id="PTHR35043">
    <property type="entry name" value="TRANSCRIPTION FACTOR DOMAIN-CONTAINING PROTEIN"/>
    <property type="match status" value="1"/>
</dbReference>